<dbReference type="SMART" id="SM00278">
    <property type="entry name" value="HhH1"/>
    <property type="match status" value="2"/>
</dbReference>
<feature type="chain" id="PRO_5046122551" evidence="1">
    <location>
        <begin position="23"/>
        <end position="88"/>
    </location>
</feature>
<dbReference type="EMBL" id="JBGUAW010000008">
    <property type="protein sequence ID" value="MFA9461719.1"/>
    <property type="molecule type" value="Genomic_DNA"/>
</dbReference>
<dbReference type="InterPro" id="IPR004509">
    <property type="entry name" value="Competence_ComEA_HhH"/>
</dbReference>
<evidence type="ECO:0000256" key="1">
    <source>
        <dbReference type="SAM" id="SignalP"/>
    </source>
</evidence>
<keyword evidence="1" id="KW-0732">Signal</keyword>
<evidence type="ECO:0000313" key="3">
    <source>
        <dbReference type="EMBL" id="MFA9461719.1"/>
    </source>
</evidence>
<dbReference type="Gene3D" id="1.10.150.320">
    <property type="entry name" value="Photosystem II 12 kDa extrinsic protein"/>
    <property type="match status" value="1"/>
</dbReference>
<dbReference type="InterPro" id="IPR051675">
    <property type="entry name" value="Endo/Exo/Phosphatase_dom_1"/>
</dbReference>
<dbReference type="Pfam" id="PF12836">
    <property type="entry name" value="HHH_3"/>
    <property type="match status" value="1"/>
</dbReference>
<accession>A0ABV4TX76</accession>
<keyword evidence="3" id="KW-0238">DNA-binding</keyword>
<reference evidence="3 4" key="1">
    <citation type="submission" date="2024-08" db="EMBL/GenBank/DDBJ databases">
        <title>Whole-genome sequencing of halo(alkali)philic microorganisms from hypersaline lakes.</title>
        <authorList>
            <person name="Sorokin D.Y."/>
            <person name="Merkel A.Y."/>
            <person name="Messina E."/>
            <person name="Yakimov M."/>
        </authorList>
    </citation>
    <scope>NUCLEOTIDE SEQUENCE [LARGE SCALE GENOMIC DNA]</scope>
    <source>
        <strain evidence="3 4">Cl-TMA</strain>
    </source>
</reference>
<gene>
    <name evidence="3" type="ORF">ACERLL_12900</name>
</gene>
<proteinExistence type="predicted"/>
<sequence>MRQHLVALVLAVATCLPTLGHAAEPVNLNQANSEELIALNGIGEVLAERIIAFREDNDGFDSVAQLAEVDGIGAKTLESMRDKVTVGQ</sequence>
<dbReference type="NCBIfam" id="TIGR00426">
    <property type="entry name" value="competence protein ComEA helix-hairpin-helix repeat region"/>
    <property type="match status" value="1"/>
</dbReference>
<dbReference type="PANTHER" id="PTHR21180">
    <property type="entry name" value="ENDONUCLEASE/EXONUCLEASE/PHOSPHATASE FAMILY DOMAIN-CONTAINING PROTEIN 1"/>
    <property type="match status" value="1"/>
</dbReference>
<dbReference type="PANTHER" id="PTHR21180:SF32">
    <property type="entry name" value="ENDONUCLEASE_EXONUCLEASE_PHOSPHATASE FAMILY DOMAIN-CONTAINING PROTEIN 1"/>
    <property type="match status" value="1"/>
</dbReference>
<keyword evidence="4" id="KW-1185">Reference proteome</keyword>
<feature type="domain" description="Helix-hairpin-helix DNA-binding motif class 1" evidence="2">
    <location>
        <begin position="64"/>
        <end position="83"/>
    </location>
</feature>
<dbReference type="InterPro" id="IPR010994">
    <property type="entry name" value="RuvA_2-like"/>
</dbReference>
<dbReference type="GO" id="GO:0003677">
    <property type="term" value="F:DNA binding"/>
    <property type="evidence" value="ECO:0007669"/>
    <property type="project" value="UniProtKB-KW"/>
</dbReference>
<feature type="signal peptide" evidence="1">
    <location>
        <begin position="1"/>
        <end position="22"/>
    </location>
</feature>
<dbReference type="SUPFAM" id="SSF47781">
    <property type="entry name" value="RuvA domain 2-like"/>
    <property type="match status" value="1"/>
</dbReference>
<dbReference type="RefSeq" id="WP_373656500.1">
    <property type="nucleotide sequence ID" value="NZ_JBGUAW010000008.1"/>
</dbReference>
<evidence type="ECO:0000259" key="2">
    <source>
        <dbReference type="SMART" id="SM00278"/>
    </source>
</evidence>
<evidence type="ECO:0000313" key="4">
    <source>
        <dbReference type="Proteomes" id="UP001575181"/>
    </source>
</evidence>
<comment type="caution">
    <text evidence="3">The sequence shown here is derived from an EMBL/GenBank/DDBJ whole genome shotgun (WGS) entry which is preliminary data.</text>
</comment>
<feature type="domain" description="Helix-hairpin-helix DNA-binding motif class 1" evidence="2">
    <location>
        <begin position="34"/>
        <end position="53"/>
    </location>
</feature>
<protein>
    <submittedName>
        <fullName evidence="3">ComEA family DNA-binding protein</fullName>
    </submittedName>
</protein>
<dbReference type="Proteomes" id="UP001575181">
    <property type="component" value="Unassembled WGS sequence"/>
</dbReference>
<name>A0ABV4TX76_9GAMM</name>
<organism evidence="3 4">
    <name type="scientific">Thiohalorhabdus methylotrophus</name>
    <dbReference type="NCBI Taxonomy" id="3242694"/>
    <lineage>
        <taxon>Bacteria</taxon>
        <taxon>Pseudomonadati</taxon>
        <taxon>Pseudomonadota</taxon>
        <taxon>Gammaproteobacteria</taxon>
        <taxon>Thiohalorhabdales</taxon>
        <taxon>Thiohalorhabdaceae</taxon>
        <taxon>Thiohalorhabdus</taxon>
    </lineage>
</organism>
<dbReference type="InterPro" id="IPR003583">
    <property type="entry name" value="Hlx-hairpin-Hlx_DNA-bd_motif"/>
</dbReference>